<dbReference type="OrthoDB" id="628330at2"/>
<dbReference type="RefSeq" id="WP_089833674.1">
    <property type="nucleotide sequence ID" value="NZ_FNBN01000003.1"/>
</dbReference>
<evidence type="ECO:0000313" key="1">
    <source>
        <dbReference type="EMBL" id="SDG21094.1"/>
    </source>
</evidence>
<organism evidence="1 2">
    <name type="scientific">Chitinophaga filiformis</name>
    <name type="common">Myxococcus filiformis</name>
    <name type="synonym">Flexibacter filiformis</name>
    <dbReference type="NCBI Taxonomy" id="104663"/>
    <lineage>
        <taxon>Bacteria</taxon>
        <taxon>Pseudomonadati</taxon>
        <taxon>Bacteroidota</taxon>
        <taxon>Chitinophagia</taxon>
        <taxon>Chitinophagales</taxon>
        <taxon>Chitinophagaceae</taxon>
        <taxon>Chitinophaga</taxon>
    </lineage>
</organism>
<dbReference type="EMBL" id="FNBN01000003">
    <property type="protein sequence ID" value="SDG21094.1"/>
    <property type="molecule type" value="Genomic_DNA"/>
</dbReference>
<accession>A0A1G7SDW2</accession>
<dbReference type="PROSITE" id="PS51257">
    <property type="entry name" value="PROKAR_LIPOPROTEIN"/>
    <property type="match status" value="1"/>
</dbReference>
<proteinExistence type="predicted"/>
<protein>
    <recommendedName>
        <fullName evidence="3">DUF5007 domain-containing protein</fullName>
    </recommendedName>
</protein>
<evidence type="ECO:0008006" key="3">
    <source>
        <dbReference type="Google" id="ProtNLM"/>
    </source>
</evidence>
<evidence type="ECO:0000313" key="2">
    <source>
        <dbReference type="Proteomes" id="UP000199045"/>
    </source>
</evidence>
<dbReference type="AlphaFoldDB" id="A0A1G7SDW2"/>
<name>A0A1G7SDW2_CHIFI</name>
<sequence>MTNNFKATAYTLLAAIALSSACKKVENGYLSNQIRYVDNPMEIKRGQIEQTVAVSNDGSSAPVVYKLLDIRDSAGHHADSLYASYSRYEWIGEFNPDTDTTVELLNKKRQLVNKPPFDFNIHTGAFTFYNTTTKVPLGKYDFDIQASNENGTKTFKNIASFTLVDDAPYVIGAGGAALFLDGTTTSYDIGAPDVTIVKTSDEGTNIVLKITDQYGKPFNPSAGEIIRRGDRSDFGTYAQFHPLVYTDSTMTCNFETTPFPLKQSTYGYLIYYRIPSQYVIADPGYAPDNKQIYSANPRFQFNIYQEGTYQVTVRVKHVTRDPN</sequence>
<gene>
    <name evidence="1" type="ORF">SAMN04488121_103832</name>
</gene>
<dbReference type="Proteomes" id="UP000199045">
    <property type="component" value="Unassembled WGS sequence"/>
</dbReference>
<reference evidence="1 2" key="1">
    <citation type="submission" date="2016-10" db="EMBL/GenBank/DDBJ databases">
        <authorList>
            <person name="de Groot N.N."/>
        </authorList>
    </citation>
    <scope>NUCLEOTIDE SEQUENCE [LARGE SCALE GENOMIC DNA]</scope>
    <source>
        <strain evidence="1 2">DSM 527</strain>
    </source>
</reference>
<dbReference type="STRING" id="104663.SAMN04488121_103832"/>